<dbReference type="Proteomes" id="UP000095591">
    <property type="component" value="Unassembled WGS sequence"/>
</dbReference>
<protein>
    <submittedName>
        <fullName evidence="1">Uncharacterized protein</fullName>
    </submittedName>
</protein>
<gene>
    <name evidence="1" type="ORF">ERS852429_03711</name>
</gene>
<dbReference type="EMBL" id="CYXP01000010">
    <property type="protein sequence ID" value="CUN31323.1"/>
    <property type="molecule type" value="Genomic_DNA"/>
</dbReference>
<dbReference type="RefSeq" id="WP_057319904.1">
    <property type="nucleotide sequence ID" value="NZ_CYXP01000010.1"/>
</dbReference>
<evidence type="ECO:0000313" key="2">
    <source>
        <dbReference type="Proteomes" id="UP000095591"/>
    </source>
</evidence>
<reference evidence="1 2" key="1">
    <citation type="submission" date="2015-09" db="EMBL/GenBank/DDBJ databases">
        <authorList>
            <consortium name="Pathogen Informatics"/>
        </authorList>
    </citation>
    <scope>NUCLEOTIDE SEQUENCE [LARGE SCALE GENOMIC DNA]</scope>
    <source>
        <strain evidence="1 2">2789STDY5608872</strain>
    </source>
</reference>
<evidence type="ECO:0000313" key="1">
    <source>
        <dbReference type="EMBL" id="CUN31323.1"/>
    </source>
</evidence>
<organism evidence="1 2">
    <name type="scientific">Parabacteroides distasonis</name>
    <dbReference type="NCBI Taxonomy" id="823"/>
    <lineage>
        <taxon>Bacteria</taxon>
        <taxon>Pseudomonadati</taxon>
        <taxon>Bacteroidota</taxon>
        <taxon>Bacteroidia</taxon>
        <taxon>Bacteroidales</taxon>
        <taxon>Tannerellaceae</taxon>
        <taxon>Parabacteroides</taxon>
    </lineage>
</organism>
<name>A0A173VVW4_PARDI</name>
<proteinExistence type="predicted"/>
<sequence>MKTQILRFCLVVSCLFAYVFPVKALEWWEKVEYLTYSPRYFGPNAFPIPELVGGSLSSRWEVELRGEYHKTQGDQTKDIFTRLYIPVVKGRVGVNVSWVFQEWYEMSPEVRDERYAVELKSPIVCRGDVIFNFYFQALRSEKWMDIVVSANLKTASGGRLCDARYTDAASYWFDANLGRTLWKRKDVNASIRVQALAGFYCWMTNDVVNRQNDAFCYGAGVLGTFRGFSLDCNYAGFRGYRDNGDKPMILRTKLNYELKKNILSFQYKHGMKDHLYDSYSLAYIRCF</sequence>
<accession>A0A173VVW4</accession>
<dbReference type="AlphaFoldDB" id="A0A173VVW4"/>